<dbReference type="EMBL" id="BGZK01001836">
    <property type="protein sequence ID" value="GBP87110.1"/>
    <property type="molecule type" value="Genomic_DNA"/>
</dbReference>
<accession>A0A4C1ZH12</accession>
<sequence>MSRPLIKTIDTLTEHDEIVASEVSERCPCRSPDEWRLFLPASRHKGAPKRKYLPLITGERELLPRIRVEGRACGGRLTRTAAVAPSPRGIKSISHLLRAPDPEVIFRIEVEQQQRHNMSLPPGRVSNIYLSFFISLYDKTPSALPGQRLRSVRFFFGAAKKSQSGDPP</sequence>
<comment type="caution">
    <text evidence="1">The sequence shown here is derived from an EMBL/GenBank/DDBJ whole genome shotgun (WGS) entry which is preliminary data.</text>
</comment>
<organism evidence="1 2">
    <name type="scientific">Eumeta variegata</name>
    <name type="common">Bagworm moth</name>
    <name type="synonym">Eumeta japonica</name>
    <dbReference type="NCBI Taxonomy" id="151549"/>
    <lineage>
        <taxon>Eukaryota</taxon>
        <taxon>Metazoa</taxon>
        <taxon>Ecdysozoa</taxon>
        <taxon>Arthropoda</taxon>
        <taxon>Hexapoda</taxon>
        <taxon>Insecta</taxon>
        <taxon>Pterygota</taxon>
        <taxon>Neoptera</taxon>
        <taxon>Endopterygota</taxon>
        <taxon>Lepidoptera</taxon>
        <taxon>Glossata</taxon>
        <taxon>Ditrysia</taxon>
        <taxon>Tineoidea</taxon>
        <taxon>Psychidae</taxon>
        <taxon>Oiketicinae</taxon>
        <taxon>Eumeta</taxon>
    </lineage>
</organism>
<evidence type="ECO:0000313" key="2">
    <source>
        <dbReference type="Proteomes" id="UP000299102"/>
    </source>
</evidence>
<evidence type="ECO:0000313" key="1">
    <source>
        <dbReference type="EMBL" id="GBP87110.1"/>
    </source>
</evidence>
<dbReference type="AlphaFoldDB" id="A0A4C1ZH12"/>
<dbReference type="Proteomes" id="UP000299102">
    <property type="component" value="Unassembled WGS sequence"/>
</dbReference>
<gene>
    <name evidence="1" type="ORF">EVAR_59767_1</name>
</gene>
<protein>
    <submittedName>
        <fullName evidence="1">Uncharacterized protein</fullName>
    </submittedName>
</protein>
<name>A0A4C1ZH12_EUMVA</name>
<proteinExistence type="predicted"/>
<keyword evidence="2" id="KW-1185">Reference proteome</keyword>
<reference evidence="1 2" key="1">
    <citation type="journal article" date="2019" name="Commun. Biol.">
        <title>The bagworm genome reveals a unique fibroin gene that provides high tensile strength.</title>
        <authorList>
            <person name="Kono N."/>
            <person name="Nakamura H."/>
            <person name="Ohtoshi R."/>
            <person name="Tomita M."/>
            <person name="Numata K."/>
            <person name="Arakawa K."/>
        </authorList>
    </citation>
    <scope>NUCLEOTIDE SEQUENCE [LARGE SCALE GENOMIC DNA]</scope>
</reference>